<feature type="compositionally biased region" description="Low complexity" evidence="1">
    <location>
        <begin position="369"/>
        <end position="378"/>
    </location>
</feature>
<feature type="region of interest" description="Disordered" evidence="1">
    <location>
        <begin position="249"/>
        <end position="344"/>
    </location>
</feature>
<feature type="compositionally biased region" description="Basic and acidic residues" evidence="1">
    <location>
        <begin position="334"/>
        <end position="344"/>
    </location>
</feature>
<organism evidence="2 3">
    <name type="scientific">Aquabacterium commune</name>
    <dbReference type="NCBI Taxonomy" id="70586"/>
    <lineage>
        <taxon>Bacteria</taxon>
        <taxon>Pseudomonadati</taxon>
        <taxon>Pseudomonadota</taxon>
        <taxon>Betaproteobacteria</taxon>
        <taxon>Burkholderiales</taxon>
        <taxon>Aquabacterium</taxon>
    </lineage>
</organism>
<dbReference type="Proteomes" id="UP000294593">
    <property type="component" value="Unassembled WGS sequence"/>
</dbReference>
<reference evidence="2 3" key="1">
    <citation type="submission" date="2019-03" db="EMBL/GenBank/DDBJ databases">
        <title>Genomic Encyclopedia of Type Strains, Phase IV (KMG-IV): sequencing the most valuable type-strain genomes for metagenomic binning, comparative biology and taxonomic classification.</title>
        <authorList>
            <person name="Goeker M."/>
        </authorList>
    </citation>
    <scope>NUCLEOTIDE SEQUENCE [LARGE SCALE GENOMIC DNA]</scope>
    <source>
        <strain evidence="2 3">DSM 11901</strain>
    </source>
</reference>
<sequence length="628" mass="66418">MSATASRIDRVRVVVAPGTQASAWTPRLRHALAHWLDTAEAQRHDLPSDAIVLIRQVKTSWRAVQQAGQATVQPPSLSAALHSAQHGLALSGAPAGAGCPAVWFGNEAEVLAGLARDALSGSLAQRWWWRQLVGRPVHDEVVQQRWVASPRHVPLALSLLHTERQDTPWLRHMDAGHREAMLQALASAFPTDAAVLAWVRHGVTLPQGPNDGDAAWRLARLCAALVHRPHDAAHGGNFLTRHAQALGHASHASPTLHAGGTDGARAPDDIGGTHASAWTRTPPPAGTWGAQTHLDTIEAGGAGGAAGPTPDAVGPTAQHASRAHASQGGTGHGHATDHARAQHRDNAPGRTVHDALTAGAQPQTPSPSPAHSLAHSLAHPPPPSSTLGRADIQTPLAPTSADAPAPHTPDLSSQRSAAPSREDGAQALDHAAHPPADDAPQTHRSSTHHPRPLADRDPARVATTGALPRAASRTDTPHAGLFFLLNAAIGLGWYGDFTQPQHQGLDASPWQFLRAAGQALLGHRWHDDPLHGWLMAMDPNPVPSAELRPLWPKLRTRLSLAMGLPRTQAVQLTVRLPGQVRLRPGRVDVHAPLAQLPLAVRMAGLDRDIGWLPAAGLDIRFHFEAGTP</sequence>
<proteinExistence type="predicted"/>
<evidence type="ECO:0000313" key="3">
    <source>
        <dbReference type="Proteomes" id="UP000294593"/>
    </source>
</evidence>
<dbReference type="RefSeq" id="WP_133606741.1">
    <property type="nucleotide sequence ID" value="NZ_SNXW01000002.1"/>
</dbReference>
<evidence type="ECO:0000256" key="1">
    <source>
        <dbReference type="SAM" id="MobiDB-lite"/>
    </source>
</evidence>
<protein>
    <submittedName>
        <fullName evidence="2">Uncharacterized protein</fullName>
    </submittedName>
</protein>
<accession>A0A4V3CWC3</accession>
<gene>
    <name evidence="2" type="ORF">EV672_102137</name>
</gene>
<dbReference type="EMBL" id="SNXW01000002">
    <property type="protein sequence ID" value="TDP85788.1"/>
    <property type="molecule type" value="Genomic_DNA"/>
</dbReference>
<feature type="compositionally biased region" description="Basic and acidic residues" evidence="1">
    <location>
        <begin position="420"/>
        <end position="436"/>
    </location>
</feature>
<dbReference type="AlphaFoldDB" id="A0A4V3CWC3"/>
<dbReference type="OrthoDB" id="5525274at2"/>
<comment type="caution">
    <text evidence="2">The sequence shown here is derived from an EMBL/GenBank/DDBJ whole genome shotgun (WGS) entry which is preliminary data.</text>
</comment>
<name>A0A4V3CWC3_9BURK</name>
<feature type="region of interest" description="Disordered" evidence="1">
    <location>
        <begin position="357"/>
        <end position="460"/>
    </location>
</feature>
<evidence type="ECO:0000313" key="2">
    <source>
        <dbReference type="EMBL" id="TDP85788.1"/>
    </source>
</evidence>
<feature type="compositionally biased region" description="Low complexity" evidence="1">
    <location>
        <begin position="307"/>
        <end position="317"/>
    </location>
</feature>
<keyword evidence="3" id="KW-1185">Reference proteome</keyword>